<name>A0A0F9U6U2_9ZZZZ</name>
<organism evidence="1">
    <name type="scientific">marine sediment metagenome</name>
    <dbReference type="NCBI Taxonomy" id="412755"/>
    <lineage>
        <taxon>unclassified sequences</taxon>
        <taxon>metagenomes</taxon>
        <taxon>ecological metagenomes</taxon>
    </lineage>
</organism>
<dbReference type="EMBL" id="LAZR01001171">
    <property type="protein sequence ID" value="KKN49358.1"/>
    <property type="molecule type" value="Genomic_DNA"/>
</dbReference>
<comment type="caution">
    <text evidence="1">The sequence shown here is derived from an EMBL/GenBank/DDBJ whole genome shotgun (WGS) entry which is preliminary data.</text>
</comment>
<proteinExistence type="predicted"/>
<protein>
    <submittedName>
        <fullName evidence="1">Uncharacterized protein</fullName>
    </submittedName>
</protein>
<reference evidence="1" key="1">
    <citation type="journal article" date="2015" name="Nature">
        <title>Complex archaea that bridge the gap between prokaryotes and eukaryotes.</title>
        <authorList>
            <person name="Spang A."/>
            <person name="Saw J.H."/>
            <person name="Jorgensen S.L."/>
            <person name="Zaremba-Niedzwiedzka K."/>
            <person name="Martijn J."/>
            <person name="Lind A.E."/>
            <person name="van Eijk R."/>
            <person name="Schleper C."/>
            <person name="Guy L."/>
            <person name="Ettema T.J."/>
        </authorList>
    </citation>
    <scope>NUCLEOTIDE SEQUENCE</scope>
</reference>
<sequence length="111" mass="12448">MSTGTEDLSDLERIEELFAFLQGSVPEGCHLQPDKVPKLTDAQAWTVIWYLGELHWQVTDYIERCNVCGGLFDSNVEGACLDYGEAPYHFCEACTCSIEYETKQATEDAAE</sequence>
<accession>A0A0F9U6U2</accession>
<gene>
    <name evidence="1" type="ORF">LCGC14_0643340</name>
</gene>
<evidence type="ECO:0000313" key="1">
    <source>
        <dbReference type="EMBL" id="KKN49358.1"/>
    </source>
</evidence>
<dbReference type="AlphaFoldDB" id="A0A0F9U6U2"/>